<gene>
    <name evidence="1" type="ORF">LC0644_0763</name>
</gene>
<protein>
    <submittedName>
        <fullName evidence="1">Uncharacterized protein</fullName>
    </submittedName>
</protein>
<dbReference type="Proteomes" id="UP000032552">
    <property type="component" value="Unassembled WGS sequence"/>
</dbReference>
<evidence type="ECO:0000313" key="2">
    <source>
        <dbReference type="Proteomes" id="UP000032552"/>
    </source>
</evidence>
<proteinExistence type="predicted"/>
<dbReference type="EMBL" id="BAYM01000051">
    <property type="protein sequence ID" value="GAN36174.1"/>
    <property type="molecule type" value="Genomic_DNA"/>
</dbReference>
<evidence type="ECO:0000313" key="1">
    <source>
        <dbReference type="EMBL" id="GAN36174.1"/>
    </source>
</evidence>
<sequence length="57" mass="6386">MSIKLEKTDFDFASVYANEQCANKTAKEVPAWQVKKDIDNLLKNDQIKTAVTLLASV</sequence>
<dbReference type="RefSeq" id="WP_016383081.1">
    <property type="nucleotide sequence ID" value="NZ_BAYM01000051.1"/>
</dbReference>
<organism evidence="1 2">
    <name type="scientific">Lacticaseibacillus paracasei NRIC 0644</name>
    <dbReference type="NCBI Taxonomy" id="1435038"/>
    <lineage>
        <taxon>Bacteria</taxon>
        <taxon>Bacillati</taxon>
        <taxon>Bacillota</taxon>
        <taxon>Bacilli</taxon>
        <taxon>Lactobacillales</taxon>
        <taxon>Lactobacillaceae</taxon>
        <taxon>Lacticaseibacillus</taxon>
    </lineage>
</organism>
<name>A0A0C9PVV6_LACPA</name>
<accession>A0A0C9PVV6</accession>
<dbReference type="AlphaFoldDB" id="A0A0C9PVV6"/>
<reference evidence="2" key="1">
    <citation type="submission" date="2014-05" db="EMBL/GenBank/DDBJ databases">
        <title>Whole genome sequencing of Lactobacillus casei NRIC0644.</title>
        <authorList>
            <person name="Atarashi H."/>
            <person name="Yoshida Y."/>
            <person name="Fujimura S."/>
            <person name="Tanaka N."/>
            <person name="Shiwa Y."/>
            <person name="Yoshikawa H."/>
            <person name="Okada S."/>
            <person name="Nakagawa J."/>
        </authorList>
    </citation>
    <scope>NUCLEOTIDE SEQUENCE [LARGE SCALE GENOMIC DNA]</scope>
    <source>
        <strain evidence="2">NRIC0644</strain>
    </source>
</reference>
<comment type="caution">
    <text evidence="1">The sequence shown here is derived from an EMBL/GenBank/DDBJ whole genome shotgun (WGS) entry which is preliminary data.</text>
</comment>